<sequence length="234" mass="27888">MKDYVQYGNTIIHFNLKFTERKTLGIKVFPDNSVNVSAPLESSIEMIKEKIKKKAPWIIKQQDFFLSFHPLTPERKYVSGETHLYLGKQYRLKLHMDKDESVKLSGGYIHVSLVNMEDKNAVKGALKSWYKKKAEMHFYQLFNELKSIAKEFYKEEPQLTYRWMKKRWGSCDKNGNIHLNLELIKTPKKCIEYVIVHELCHLKHLNHSNSFYKLLEKNYPNWKVTKDRLEKLMV</sequence>
<protein>
    <submittedName>
        <fullName evidence="2">M48 family metallopeptidase</fullName>
    </submittedName>
</protein>
<dbReference type="AlphaFoldDB" id="A0A516GUT2"/>
<reference evidence="2 3" key="1">
    <citation type="submission" date="2019-07" db="EMBL/GenBank/DDBJ databases">
        <title>Genome sequencing for Formosa sp. PS13.</title>
        <authorList>
            <person name="Park S.-J."/>
        </authorList>
    </citation>
    <scope>NUCLEOTIDE SEQUENCE [LARGE SCALE GENOMIC DNA]</scope>
    <source>
        <strain evidence="2 3">PS13</strain>
    </source>
</reference>
<gene>
    <name evidence="2" type="ORF">FNB79_15290</name>
</gene>
<dbReference type="CDD" id="cd07344">
    <property type="entry name" value="M48_yhfN_like"/>
    <property type="match status" value="1"/>
</dbReference>
<proteinExistence type="predicted"/>
<dbReference type="Proteomes" id="UP000319209">
    <property type="component" value="Chromosome"/>
</dbReference>
<dbReference type="Pfam" id="PF01863">
    <property type="entry name" value="YgjP-like"/>
    <property type="match status" value="1"/>
</dbReference>
<dbReference type="EMBL" id="CP041637">
    <property type="protein sequence ID" value="QDO95277.1"/>
    <property type="molecule type" value="Genomic_DNA"/>
</dbReference>
<evidence type="ECO:0000313" key="3">
    <source>
        <dbReference type="Proteomes" id="UP000319209"/>
    </source>
</evidence>
<dbReference type="PANTHER" id="PTHR30399:SF1">
    <property type="entry name" value="UTP PYROPHOSPHATASE"/>
    <property type="match status" value="1"/>
</dbReference>
<dbReference type="Gene3D" id="3.30.2010.10">
    <property type="entry name" value="Metalloproteases ('zincins'), catalytic domain"/>
    <property type="match status" value="1"/>
</dbReference>
<dbReference type="RefSeq" id="WP_143382185.1">
    <property type="nucleotide sequence ID" value="NZ_CP041637.1"/>
</dbReference>
<dbReference type="PANTHER" id="PTHR30399">
    <property type="entry name" value="UNCHARACTERIZED PROTEIN YGJP"/>
    <property type="match status" value="1"/>
</dbReference>
<accession>A0A516GUT2</accession>
<name>A0A516GUT2_9FLAO</name>
<dbReference type="InterPro" id="IPR002725">
    <property type="entry name" value="YgjP-like_metallopeptidase"/>
</dbReference>
<feature type="domain" description="YgjP-like metallopeptidase" evidence="1">
    <location>
        <begin position="22"/>
        <end position="231"/>
    </location>
</feature>
<evidence type="ECO:0000259" key="1">
    <source>
        <dbReference type="Pfam" id="PF01863"/>
    </source>
</evidence>
<evidence type="ECO:0000313" key="2">
    <source>
        <dbReference type="EMBL" id="QDO95277.1"/>
    </source>
</evidence>
<organism evidence="2 3">
    <name type="scientific">Formosa sediminum</name>
    <dbReference type="NCBI Taxonomy" id="2594004"/>
    <lineage>
        <taxon>Bacteria</taxon>
        <taxon>Pseudomonadati</taxon>
        <taxon>Bacteroidota</taxon>
        <taxon>Flavobacteriia</taxon>
        <taxon>Flavobacteriales</taxon>
        <taxon>Flavobacteriaceae</taxon>
        <taxon>Formosa</taxon>
    </lineage>
</organism>
<dbReference type="KEGG" id="fop:FNB79_15290"/>
<dbReference type="OrthoDB" id="9811177at2"/>
<dbReference type="InterPro" id="IPR053136">
    <property type="entry name" value="UTP_pyrophosphatase-like"/>
</dbReference>
<keyword evidence="3" id="KW-1185">Reference proteome</keyword>